<evidence type="ECO:0000259" key="9">
    <source>
        <dbReference type="Pfam" id="PF00122"/>
    </source>
</evidence>
<sequence>MITPSLSPTPHTMSASYRFQNLFACWGRRRRWLSTAQAMAPGLSEGVAPVLRSGVVMSLGCRFMAEASSVVPASAGVIASHAVRMPAGVLRTLERGWQTAARVGDAVWGEVVRAAEVVRDAGPARRRRRVWSRSGRAHIEVRGLAGEGKRQERLAGGLESALTKLAGVRWVQVNAALGHVVVDAAEDGCDFAGLLDVVCAVEQAHGVAEQPFTHDQPGAAFDDVPEVLARVALVSDCAGLVGTVVGWTASVARLPRAVRVPLVVADTQPQVRRWLARRVGRAHADAFLTMASALVYSATGGMTPLVLDALQQWFKLGEARSRRAVWERREGELVAAGAGLPRRATTPLPRPAAVPAGPVEKCAEQTSLTALLGAAGVAAWTRDVEQAGQAVLATAPKAAGAGREVFCAVLGRDLAQAGVVPMNPAALRLLDRVSAVVIDSSALCVPRVRLLSVSDGGEQDEAELWQAAQKVLSKRTLKDMAGPGPWAASGWRLRRRPDALDQRPDSLSGLHLEVRDVAGRSLGRVVVGCDLDPLADAVIATARSGNRRLEMTQHASAAELLRWADHAVPASTALAKRVRTLQQEGHVVALITCHDGEALAAADVGMALPLRAEFGRPAPPAPWSADIVCGPGLEHAWHVLSAVDDAHHVSAASARLSTGGSALGALIAAAGARHRMWGLTTSPVHGATFLAQIGGVRAARRLAHRPRPAGHVRGAWHAMDADDAFRVLRPLHHRAATVRMTSDVAAPTAFDRTRHRLAGAVTTAVTSLGLSAQAQHAGELLGAVREELRDPLTPVLALGAAASAAVGSSVDSLLVGGVMAGNAVISGAQRLRAEQALRTLLAKESITARRLRQVPDDPGQGFLGLLETVDFDPIDASDLQVGDVIVLRPSEVVPADARLLAGGQLEIDEAALSGEPTPVAKNPAATPGADLAERSCMIYQGCTVLAGTGLAVVVATGGQTEAGRAADLAGNATTASGIEGHLAALTQTALPVVGIGGAVVTALGLLRGLPLRQALASGVAVAVAAVPEGLPLVATVAQSAAARRLSRHGILPRSARALEALGRVDVICFDKTGTLTEGRLTLARLASTEEILPPDTEEAHRLLRTAARACPAPDAPLAHATDRAVLEAADKHDIQDPTWARVAELPFEASRGYSASVGTDNGRPLLAVKGAPEIILQRCTTTLDPATGPTENPDGEVDSESRLVPLDEQRLAAAHRMMRQLADQGLRVLAVAQAALPVAEPANDDREQSAEQATSTAVATDTVADLAHDLTLLGFVAIADAPRPTAADAVKRLTDAGVRIVMITGDHPATAAAIARDLGIPHTQTIVTGTDIDSLTAGDRTTTIDQASLFARVSPEHKVRIVQALRQAGHVVAMVGDGVNDAAAIRLADIGIGLATHGSTAARAAADLVLTDPDLTRILDALHEGRALWASVRDAVAILVGGNAGEVAFTILGTALTGRAPLGTRQLLLVNLLTDMLPALAVALAHRTTATHTTLTDRPAPALMGPDLARLLAIRGTATTLAATAAWQTGRFTGRARRADTMGLAALITAQLGQTLITDWRSPLVLATTALSTTALLTVVQTPGLSHFFGCAPLGPIAWTTVATSATTATLTAAIAPRLLTPTNPPTHAHSPA</sequence>
<reference evidence="12" key="1">
    <citation type="journal article" date="2019" name="Int. J. Syst. Evol. Microbiol.">
        <title>The Global Catalogue of Microorganisms (GCM) 10K type strain sequencing project: providing services to taxonomists for standard genome sequencing and annotation.</title>
        <authorList>
            <consortium name="The Broad Institute Genomics Platform"/>
            <consortium name="The Broad Institute Genome Sequencing Center for Infectious Disease"/>
            <person name="Wu L."/>
            <person name="Ma J."/>
        </authorList>
    </citation>
    <scope>NUCLEOTIDE SEQUENCE [LARGE SCALE GENOMIC DNA]</scope>
    <source>
        <strain evidence="12">JCM 13852</strain>
    </source>
</reference>
<dbReference type="SUPFAM" id="SSF56784">
    <property type="entry name" value="HAD-like"/>
    <property type="match status" value="1"/>
</dbReference>
<dbReference type="RefSeq" id="WP_381214706.1">
    <property type="nucleotide sequence ID" value="NZ_JBHSPC010000066.1"/>
</dbReference>
<comment type="catalytic activity">
    <reaction evidence="8">
        <text>ATP + H2O = ADP + phosphate + H(+)</text>
        <dbReference type="Rhea" id="RHEA:13065"/>
        <dbReference type="ChEBI" id="CHEBI:15377"/>
        <dbReference type="ChEBI" id="CHEBI:15378"/>
        <dbReference type="ChEBI" id="CHEBI:30616"/>
        <dbReference type="ChEBI" id="CHEBI:43474"/>
        <dbReference type="ChEBI" id="CHEBI:456216"/>
    </reaction>
</comment>
<dbReference type="InterPro" id="IPR023299">
    <property type="entry name" value="ATPase_P-typ_cyto_dom_N"/>
</dbReference>
<dbReference type="Pfam" id="PF00689">
    <property type="entry name" value="Cation_ATPase_C"/>
    <property type="match status" value="1"/>
</dbReference>
<evidence type="ECO:0000256" key="7">
    <source>
        <dbReference type="ARBA" id="ARBA00023136"/>
    </source>
</evidence>
<accession>A0ABW0XS59</accession>
<feature type="domain" description="P-type ATPase A" evidence="9">
    <location>
        <begin position="872"/>
        <end position="968"/>
    </location>
</feature>
<keyword evidence="3" id="KW-0547">Nucleotide-binding</keyword>
<keyword evidence="4" id="KW-0067">ATP-binding</keyword>
<dbReference type="InterPro" id="IPR023214">
    <property type="entry name" value="HAD_sf"/>
</dbReference>
<organism evidence="11 12">
    <name type="scientific">Streptomyces incanus</name>
    <dbReference type="NCBI Taxonomy" id="887453"/>
    <lineage>
        <taxon>Bacteria</taxon>
        <taxon>Bacillati</taxon>
        <taxon>Actinomycetota</taxon>
        <taxon>Actinomycetes</taxon>
        <taxon>Kitasatosporales</taxon>
        <taxon>Streptomycetaceae</taxon>
        <taxon>Streptomyces</taxon>
    </lineage>
</organism>
<evidence type="ECO:0000256" key="1">
    <source>
        <dbReference type="ARBA" id="ARBA00004651"/>
    </source>
</evidence>
<dbReference type="Gene3D" id="2.70.150.10">
    <property type="entry name" value="Calcium-transporting ATPase, cytoplasmic transduction domain A"/>
    <property type="match status" value="1"/>
</dbReference>
<dbReference type="InterPro" id="IPR001757">
    <property type="entry name" value="P_typ_ATPase"/>
</dbReference>
<dbReference type="PROSITE" id="PS00154">
    <property type="entry name" value="ATPASE_E1_E2"/>
    <property type="match status" value="1"/>
</dbReference>
<dbReference type="InterPro" id="IPR006068">
    <property type="entry name" value="ATPase_P-typ_cation-transptr_C"/>
</dbReference>
<keyword evidence="6" id="KW-1133">Transmembrane helix</keyword>
<keyword evidence="7" id="KW-0472">Membrane</keyword>
<dbReference type="InterPro" id="IPR023298">
    <property type="entry name" value="ATPase_P-typ_TM_dom_sf"/>
</dbReference>
<dbReference type="InterPro" id="IPR008250">
    <property type="entry name" value="ATPase_P-typ_transduc_dom_A_sf"/>
</dbReference>
<dbReference type="Pfam" id="PF00122">
    <property type="entry name" value="E1-E2_ATPase"/>
    <property type="match status" value="1"/>
</dbReference>
<dbReference type="InterPro" id="IPR036412">
    <property type="entry name" value="HAD-like_sf"/>
</dbReference>
<dbReference type="InterPro" id="IPR059000">
    <property type="entry name" value="ATPase_P-type_domA"/>
</dbReference>
<dbReference type="Gene3D" id="3.40.1110.10">
    <property type="entry name" value="Calcium-transporting ATPase, cytoplasmic domain N"/>
    <property type="match status" value="2"/>
</dbReference>
<protein>
    <submittedName>
        <fullName evidence="11">HAD-IC family P-type ATPase</fullName>
    </submittedName>
</protein>
<dbReference type="SFLD" id="SFLDS00003">
    <property type="entry name" value="Haloacid_Dehalogenase"/>
    <property type="match status" value="1"/>
</dbReference>
<dbReference type="Proteomes" id="UP001596183">
    <property type="component" value="Unassembled WGS sequence"/>
</dbReference>
<evidence type="ECO:0000256" key="2">
    <source>
        <dbReference type="ARBA" id="ARBA00022692"/>
    </source>
</evidence>
<dbReference type="EMBL" id="JBHSPC010000066">
    <property type="protein sequence ID" value="MFC5672563.1"/>
    <property type="molecule type" value="Genomic_DNA"/>
</dbReference>
<keyword evidence="12" id="KW-1185">Reference proteome</keyword>
<dbReference type="SFLD" id="SFLDG00002">
    <property type="entry name" value="C1.7:_P-type_atpase_like"/>
    <property type="match status" value="1"/>
</dbReference>
<dbReference type="Pfam" id="PF00702">
    <property type="entry name" value="Hydrolase"/>
    <property type="match status" value="1"/>
</dbReference>
<dbReference type="InterPro" id="IPR044492">
    <property type="entry name" value="P_typ_ATPase_HD_dom"/>
</dbReference>
<name>A0ABW0XS59_9ACTN</name>
<evidence type="ECO:0000256" key="8">
    <source>
        <dbReference type="ARBA" id="ARBA00049360"/>
    </source>
</evidence>
<comment type="subcellular location">
    <subcellularLocation>
        <location evidence="1">Cell membrane</location>
        <topology evidence="1">Multi-pass membrane protein</topology>
    </subcellularLocation>
</comment>
<evidence type="ECO:0000256" key="6">
    <source>
        <dbReference type="ARBA" id="ARBA00022989"/>
    </source>
</evidence>
<evidence type="ECO:0000313" key="12">
    <source>
        <dbReference type="Proteomes" id="UP001596183"/>
    </source>
</evidence>
<gene>
    <name evidence="11" type="ORF">ACFP2V_21295</name>
</gene>
<dbReference type="SUPFAM" id="SSF81660">
    <property type="entry name" value="Metal cation-transporting ATPase, ATP-binding domain N"/>
    <property type="match status" value="1"/>
</dbReference>
<dbReference type="PANTHER" id="PTHR42861">
    <property type="entry name" value="CALCIUM-TRANSPORTING ATPASE"/>
    <property type="match status" value="1"/>
</dbReference>
<dbReference type="Gene3D" id="3.40.50.1000">
    <property type="entry name" value="HAD superfamily/HAD-like"/>
    <property type="match status" value="2"/>
</dbReference>
<dbReference type="SFLD" id="SFLDF00027">
    <property type="entry name" value="p-type_atpase"/>
    <property type="match status" value="1"/>
</dbReference>
<dbReference type="SUPFAM" id="SSF81653">
    <property type="entry name" value="Calcium ATPase, transduction domain A"/>
    <property type="match status" value="1"/>
</dbReference>
<proteinExistence type="predicted"/>
<comment type="caution">
    <text evidence="11">The sequence shown here is derived from an EMBL/GenBank/DDBJ whole genome shotgun (WGS) entry which is preliminary data.</text>
</comment>
<dbReference type="InterPro" id="IPR018303">
    <property type="entry name" value="ATPase_P-typ_P_site"/>
</dbReference>
<feature type="domain" description="Cation-transporting P-type ATPase C-terminal" evidence="10">
    <location>
        <begin position="1460"/>
        <end position="1614"/>
    </location>
</feature>
<evidence type="ECO:0000256" key="5">
    <source>
        <dbReference type="ARBA" id="ARBA00022967"/>
    </source>
</evidence>
<evidence type="ECO:0000256" key="4">
    <source>
        <dbReference type="ARBA" id="ARBA00022840"/>
    </source>
</evidence>
<dbReference type="SUPFAM" id="SSF81665">
    <property type="entry name" value="Calcium ATPase, transmembrane domain M"/>
    <property type="match status" value="1"/>
</dbReference>
<evidence type="ECO:0000259" key="10">
    <source>
        <dbReference type="Pfam" id="PF00689"/>
    </source>
</evidence>
<dbReference type="NCBIfam" id="TIGR01494">
    <property type="entry name" value="ATPase_P-type"/>
    <property type="match status" value="2"/>
</dbReference>
<evidence type="ECO:0000256" key="3">
    <source>
        <dbReference type="ARBA" id="ARBA00022741"/>
    </source>
</evidence>
<evidence type="ECO:0000313" key="11">
    <source>
        <dbReference type="EMBL" id="MFC5672563.1"/>
    </source>
</evidence>
<keyword evidence="5" id="KW-1278">Translocase</keyword>
<dbReference type="PRINTS" id="PR00119">
    <property type="entry name" value="CATATPASE"/>
</dbReference>
<dbReference type="Gene3D" id="1.20.1110.10">
    <property type="entry name" value="Calcium-transporting ATPase, transmembrane domain"/>
    <property type="match status" value="2"/>
</dbReference>
<keyword evidence="2" id="KW-0812">Transmembrane</keyword>